<keyword evidence="7" id="KW-0833">Ubl conjugation pathway</keyword>
<keyword evidence="10 16" id="KW-1133">Transmembrane helix</keyword>
<feature type="transmembrane region" description="Helical" evidence="16">
    <location>
        <begin position="395"/>
        <end position="423"/>
    </location>
</feature>
<keyword evidence="12" id="KW-0915">Sodium</keyword>
<feature type="compositionally biased region" description="Low complexity" evidence="15">
    <location>
        <begin position="44"/>
        <end position="56"/>
    </location>
</feature>
<keyword evidence="3 14" id="KW-0813">Transport</keyword>
<sequence>MEAQEQNQVEIQSVNPIPTVARRPINDLHFSAINSNYRQQSKLSGNSNVSASSGSGTEETKSLLPATGPSGRRFVIVPCQPGSAIGDPGGSSTVASSSTGGPSSGGKDLPGEGSAPSSITVPTAPVGSYAKPKYFNSLRSVRSANDPQGLGMVQQQQQQHHAGIARSGSYVFSEIGGSPRLFSDATSIRSLASIGMGSTDGRRMVIRRVPNSPNELLTMINPPTVVSMSVRNEKHETVPNGEGPPEASAKRAAPNGTSLTTDRTPLMTSMPSYPNSPVMMRRFMGDPPVEDAYDNDSYGGMSDDSDLDNLKPRKQHWANKMQFVLACIGYSVGLGNVWRFPYLCYKSGGGVFLVPYFIILLICGIPMLFMELAVGQYTGRGPIGALGQLCPLFKGTGLASVVVSFLMSTYYSVIIAYAIYYFFTSFRPELPWTDCSHRWNTPDCWVPESLKNNMTRPQMSRTPTEEFFENKVLQISHGIEYPGAMRWELVACLVCAWILVYFAIWKSIKSSAKVRYLTATLPFVLIVVFLGRSLTLEGADKGLHYFFRPNWQELGRANVWINAAAQNFNSIGIAFGSMISFASYNKYNNNILHDTLAVSFVNAITSLLVGIFAFATIGNIALEQSTTVEDVISGGPGLIFVVYPQALAKMPAAQLWAVLFFFMLLCLGLNSQFAIVEVVVTSIQDGFPRWIKRKLVFHELLVLIVCVVSFFAGLPNLIQGGIYFFQLIDHYAASVSIMFLAFFETIAISWFYGINRLSKNVKQMTGRYPSLYLRFCLLVAVPLLLISLWIFSLINYEAPTYHNGKYNYPGWAHGLGWAITSASLVCIPSYAIYQVVRAEGNSFGEKLLNTLKPNIYECKICGEHHCDHDFPEEEMGPEMAIVESTSGVPLILQAPPSGHSYNVQAQPRDEQTATTLPALVVQFFLKRLFFCCAESKGTASPMAAGCSKSFATKYDEELHYDFEYAEFCRNFEFSNSSTCWICNGYYGPSYGEPLCGTCHAFIFPNHPEGAAENLVTQMSDDEDSGNDEPPENGSEARDPSDEDPDDDERERPRPSAPRNLGQYLDMLSQPRDPDDSQQNICDMPVEVLLTIFAHLDDLSLWNASEVCKQWKRILEVHVPQLMWKKYTKERWPLFQQISTIPNWLHMYGALMNSCFCRTCLLQMALKTPMRGRMNHIRANRLRSDIRSLDRDATEGIDAVALDNQLFHWQASILGPAGSPYEGGKFFLYIVIPPSYPMLPPQVRFLTKIVHPNVSRHGDVGIDIIQHNWSLALTISKLLLSVQSLLTDPYTQICMEPELGRMYENDRVKFEALARRWTWKYAMYEVLPPLNGPK</sequence>
<keyword evidence="9 14" id="KW-0769">Symport</keyword>
<feature type="transmembrane region" description="Helical" evidence="16">
    <location>
        <begin position="772"/>
        <end position="794"/>
    </location>
</feature>
<dbReference type="VEuPathDB" id="VectorBase:AALB20_031630"/>
<dbReference type="GO" id="GO:0005328">
    <property type="term" value="F:neurotransmitter:sodium symporter activity"/>
    <property type="evidence" value="ECO:0007669"/>
    <property type="project" value="InterPro"/>
</dbReference>
<dbReference type="PROSITE" id="PS00610">
    <property type="entry name" value="NA_NEUROTRAN_SYMP_1"/>
    <property type="match status" value="1"/>
</dbReference>
<evidence type="ECO:0000256" key="4">
    <source>
        <dbReference type="ARBA" id="ARBA00022679"/>
    </source>
</evidence>
<dbReference type="PANTHER" id="PTHR11616">
    <property type="entry name" value="SODIUM/CHLORIDE DEPENDENT TRANSPORTER"/>
    <property type="match status" value="1"/>
</dbReference>
<dbReference type="PRINTS" id="PR00176">
    <property type="entry name" value="NANEUSMPORT"/>
</dbReference>
<dbReference type="SMART" id="SM00256">
    <property type="entry name" value="FBOX"/>
    <property type="match status" value="1"/>
</dbReference>
<name>A0A182F1I2_ANOAL</name>
<evidence type="ECO:0000256" key="16">
    <source>
        <dbReference type="SAM" id="Phobius"/>
    </source>
</evidence>
<feature type="binding site" evidence="12">
    <location>
        <position position="602"/>
    </location>
    <ligand>
        <name>Na(+)</name>
        <dbReference type="ChEBI" id="CHEBI:29101"/>
        <label>1</label>
    </ligand>
</feature>
<feature type="binding site" evidence="12">
    <location>
        <position position="570"/>
    </location>
    <ligand>
        <name>Na(+)</name>
        <dbReference type="ChEBI" id="CHEBI:29101"/>
        <label>1</label>
    </ligand>
</feature>
<feature type="transmembrane region" description="Helical" evidence="16">
    <location>
        <begin position="516"/>
        <end position="539"/>
    </location>
</feature>
<keyword evidence="4" id="KW-0808">Transferase</keyword>
<dbReference type="InterPro" id="IPR036047">
    <property type="entry name" value="F-box-like_dom_sf"/>
</dbReference>
<feature type="region of interest" description="Disordered" evidence="15">
    <location>
        <begin position="235"/>
        <end position="271"/>
    </location>
</feature>
<feature type="binding site" evidence="12">
    <location>
        <position position="667"/>
    </location>
    <ligand>
        <name>Na(+)</name>
        <dbReference type="ChEBI" id="CHEBI:29101"/>
        <label>1</label>
    </ligand>
</feature>
<comment type="similarity">
    <text evidence="2 14">Belongs to the sodium:neurotransmitter symporter (SNF) (TC 2.A.22) family.</text>
</comment>
<dbReference type="GO" id="GO:0005283">
    <property type="term" value="F:amino acid:sodium symporter activity"/>
    <property type="evidence" value="ECO:0007669"/>
    <property type="project" value="TreeGrafter"/>
</dbReference>
<dbReference type="Pfam" id="PF12937">
    <property type="entry name" value="F-box-like"/>
    <property type="match status" value="1"/>
</dbReference>
<keyword evidence="13" id="KW-1015">Disulfide bond</keyword>
<dbReference type="CDD" id="cd09917">
    <property type="entry name" value="F-box_SF"/>
    <property type="match status" value="1"/>
</dbReference>
<dbReference type="GO" id="GO:0089718">
    <property type="term" value="P:amino acid import across plasma membrane"/>
    <property type="evidence" value="ECO:0007669"/>
    <property type="project" value="TreeGrafter"/>
</dbReference>
<evidence type="ECO:0000256" key="9">
    <source>
        <dbReference type="ARBA" id="ARBA00022847"/>
    </source>
</evidence>
<evidence type="ECO:0000313" key="17">
    <source>
        <dbReference type="EnsemblMetazoa" id="AALB000310-PA"/>
    </source>
</evidence>
<evidence type="ECO:0000256" key="14">
    <source>
        <dbReference type="RuleBase" id="RU003732"/>
    </source>
</evidence>
<dbReference type="GO" id="GO:0019226">
    <property type="term" value="P:transmission of nerve impulse"/>
    <property type="evidence" value="ECO:0007669"/>
    <property type="project" value="InterPro"/>
</dbReference>
<dbReference type="GO" id="GO:0016740">
    <property type="term" value="F:transferase activity"/>
    <property type="evidence" value="ECO:0007669"/>
    <property type="project" value="UniProtKB-KW"/>
</dbReference>
<evidence type="ECO:0000256" key="7">
    <source>
        <dbReference type="ARBA" id="ARBA00022786"/>
    </source>
</evidence>
<proteinExistence type="inferred from homology"/>
<reference evidence="17" key="2">
    <citation type="submission" date="2022-08" db="UniProtKB">
        <authorList>
            <consortium name="EnsemblMetazoa"/>
        </authorList>
    </citation>
    <scope>IDENTIFICATION</scope>
    <source>
        <strain evidence="17">STECLA/ALBI9_A</strain>
    </source>
</reference>
<feature type="binding site" evidence="12">
    <location>
        <position position="332"/>
    </location>
    <ligand>
        <name>Na(+)</name>
        <dbReference type="ChEBI" id="CHEBI:29101"/>
        <label>1</label>
    </ligand>
</feature>
<evidence type="ECO:0000256" key="2">
    <source>
        <dbReference type="ARBA" id="ARBA00006459"/>
    </source>
</evidence>
<organism evidence="17 18">
    <name type="scientific">Anopheles albimanus</name>
    <name type="common">New world malaria mosquito</name>
    <dbReference type="NCBI Taxonomy" id="7167"/>
    <lineage>
        <taxon>Eukaryota</taxon>
        <taxon>Metazoa</taxon>
        <taxon>Ecdysozoa</taxon>
        <taxon>Arthropoda</taxon>
        <taxon>Hexapoda</taxon>
        <taxon>Insecta</taxon>
        <taxon>Pterygota</taxon>
        <taxon>Neoptera</taxon>
        <taxon>Endopterygota</taxon>
        <taxon>Diptera</taxon>
        <taxon>Nematocera</taxon>
        <taxon>Culicoidea</taxon>
        <taxon>Culicidae</taxon>
        <taxon>Anophelinae</taxon>
        <taxon>Anopheles</taxon>
    </lineage>
</organism>
<dbReference type="CDD" id="cd23826">
    <property type="entry name" value="UEV_Morgue-like"/>
    <property type="match status" value="1"/>
</dbReference>
<feature type="transmembrane region" description="Helical" evidence="16">
    <location>
        <begin position="323"/>
        <end position="341"/>
    </location>
</feature>
<evidence type="ECO:0000256" key="15">
    <source>
        <dbReference type="SAM" id="MobiDB-lite"/>
    </source>
</evidence>
<keyword evidence="8" id="KW-0067">ATP-binding</keyword>
<dbReference type="GO" id="GO:0042065">
    <property type="term" value="P:glial cell growth"/>
    <property type="evidence" value="ECO:0007669"/>
    <property type="project" value="InterPro"/>
</dbReference>
<dbReference type="PRINTS" id="PR01205">
    <property type="entry name" value="INEBRIATED"/>
</dbReference>
<keyword evidence="11 16" id="KW-0472">Membrane</keyword>
<feature type="disulfide bond" evidence="13">
    <location>
        <begin position="435"/>
        <end position="444"/>
    </location>
</feature>
<dbReference type="InterPro" id="IPR000175">
    <property type="entry name" value="Na/ntran_symport"/>
</dbReference>
<dbReference type="GO" id="GO:0005886">
    <property type="term" value="C:plasma membrane"/>
    <property type="evidence" value="ECO:0007669"/>
    <property type="project" value="TreeGrafter"/>
</dbReference>
<dbReference type="PROSITE" id="PS50127">
    <property type="entry name" value="UBC_2"/>
    <property type="match status" value="1"/>
</dbReference>
<keyword evidence="12" id="KW-0479">Metal-binding</keyword>
<reference evidence="17 18" key="1">
    <citation type="journal article" date="2017" name="G3 (Bethesda)">
        <title>The Physical Genome Mapping of Anopheles albimanus Corrected Scaffold Misassemblies and Identified Interarm Rearrangements in Genus Anopheles.</title>
        <authorList>
            <person name="Artemov G.N."/>
            <person name="Peery A.N."/>
            <person name="Jiang X."/>
            <person name="Tu Z."/>
            <person name="Stegniy V.N."/>
            <person name="Sharakhova M.V."/>
            <person name="Sharakhov I.V."/>
        </authorList>
    </citation>
    <scope>NUCLEOTIDE SEQUENCE [LARGE SCALE GENOMIC DNA]</scope>
    <source>
        <strain evidence="17 18">ALBI9_A</strain>
    </source>
</reference>
<feature type="transmembrane region" description="Helical" evidence="16">
    <location>
        <begin position="484"/>
        <end position="504"/>
    </location>
</feature>
<feature type="transmembrane region" description="Helical" evidence="16">
    <location>
        <begin position="655"/>
        <end position="680"/>
    </location>
</feature>
<feature type="transmembrane region" description="Helical" evidence="16">
    <location>
        <begin position="353"/>
        <end position="374"/>
    </location>
</feature>
<dbReference type="SMART" id="SM00212">
    <property type="entry name" value="UBCc"/>
    <property type="match status" value="1"/>
</dbReference>
<feature type="transmembrane region" description="Helical" evidence="16">
    <location>
        <begin position="700"/>
        <end position="725"/>
    </location>
</feature>
<feature type="compositionally biased region" description="Acidic residues" evidence="15">
    <location>
        <begin position="1019"/>
        <end position="1030"/>
    </location>
</feature>
<dbReference type="PROSITE" id="PS50181">
    <property type="entry name" value="FBOX"/>
    <property type="match status" value="1"/>
</dbReference>
<dbReference type="Proteomes" id="UP000069272">
    <property type="component" value="Chromosome 2L"/>
</dbReference>
<keyword evidence="5 14" id="KW-0812">Transmembrane</keyword>
<dbReference type="GO" id="GO:0005034">
    <property type="term" value="F:osmosensor activity"/>
    <property type="evidence" value="ECO:0007669"/>
    <property type="project" value="InterPro"/>
</dbReference>
<feature type="binding site" evidence="12">
    <location>
        <position position="329"/>
    </location>
    <ligand>
        <name>Na(+)</name>
        <dbReference type="ChEBI" id="CHEBI:29101"/>
        <label>1</label>
    </ligand>
</feature>
<dbReference type="Gene3D" id="1.20.1280.50">
    <property type="match status" value="1"/>
</dbReference>
<keyword evidence="6" id="KW-0547">Nucleotide-binding</keyword>
<dbReference type="SUPFAM" id="SSF81383">
    <property type="entry name" value="F-box domain"/>
    <property type="match status" value="1"/>
</dbReference>
<dbReference type="PROSITE" id="PS50267">
    <property type="entry name" value="NA_NEUROTRAN_SYMP_3"/>
    <property type="match status" value="1"/>
</dbReference>
<dbReference type="STRING" id="7167.A0A182F1I2"/>
<feature type="compositionally biased region" description="Polar residues" evidence="15">
    <location>
        <begin position="255"/>
        <end position="271"/>
    </location>
</feature>
<dbReference type="InterPro" id="IPR037272">
    <property type="entry name" value="SNS_sf"/>
</dbReference>
<protein>
    <recommendedName>
        <fullName evidence="14">Transporter</fullName>
    </recommendedName>
</protein>
<evidence type="ECO:0000256" key="12">
    <source>
        <dbReference type="PIRSR" id="PIRSR600175-1"/>
    </source>
</evidence>
<dbReference type="SUPFAM" id="SSF54495">
    <property type="entry name" value="UBC-like"/>
    <property type="match status" value="1"/>
</dbReference>
<feature type="compositionally biased region" description="Low complexity" evidence="15">
    <location>
        <begin position="90"/>
        <end position="101"/>
    </location>
</feature>
<feature type="transmembrane region" description="Helical" evidence="16">
    <location>
        <begin position="596"/>
        <end position="617"/>
    </location>
</feature>
<accession>A0A182F1I2</accession>
<feature type="region of interest" description="Disordered" evidence="15">
    <location>
        <begin position="1018"/>
        <end position="1079"/>
    </location>
</feature>
<dbReference type="InterPro" id="IPR001810">
    <property type="entry name" value="F-box_dom"/>
</dbReference>
<dbReference type="Pfam" id="PF00209">
    <property type="entry name" value="SNF"/>
    <property type="match status" value="1"/>
</dbReference>
<dbReference type="EnsemblMetazoa" id="AALB000310-RA">
    <property type="protein sequence ID" value="AALB000310-PA"/>
    <property type="gene ID" value="AALB000310"/>
</dbReference>
<evidence type="ECO:0000256" key="8">
    <source>
        <dbReference type="ARBA" id="ARBA00022840"/>
    </source>
</evidence>
<evidence type="ECO:0000256" key="6">
    <source>
        <dbReference type="ARBA" id="ARBA00022741"/>
    </source>
</evidence>
<dbReference type="InterPro" id="IPR002944">
    <property type="entry name" value="Na/ntran_symport_inebriated"/>
</dbReference>
<feature type="binding site" evidence="12">
    <location>
        <position position="671"/>
    </location>
    <ligand>
        <name>Na(+)</name>
        <dbReference type="ChEBI" id="CHEBI:29101"/>
        <label>1</label>
    </ligand>
</feature>
<evidence type="ECO:0000256" key="1">
    <source>
        <dbReference type="ARBA" id="ARBA00004141"/>
    </source>
</evidence>
<dbReference type="Gene3D" id="3.10.110.10">
    <property type="entry name" value="Ubiquitin Conjugating Enzyme"/>
    <property type="match status" value="1"/>
</dbReference>
<dbReference type="PANTHER" id="PTHR11616:SF303">
    <property type="entry name" value="SODIUM- AND CHLORIDE-DEPENDENT GABA TRANSPORTER INE"/>
    <property type="match status" value="1"/>
</dbReference>
<evidence type="ECO:0000256" key="3">
    <source>
        <dbReference type="ARBA" id="ARBA00022448"/>
    </source>
</evidence>
<feature type="transmembrane region" description="Helical" evidence="16">
    <location>
        <begin position="731"/>
        <end position="752"/>
    </location>
</feature>
<dbReference type="SUPFAM" id="SSF161070">
    <property type="entry name" value="SNF-like"/>
    <property type="match status" value="1"/>
</dbReference>
<dbReference type="InterPro" id="IPR016135">
    <property type="entry name" value="UBQ-conjugating_enzyme/RWD"/>
</dbReference>
<comment type="subcellular location">
    <subcellularLocation>
        <location evidence="1">Membrane</location>
        <topology evidence="1">Multi-pass membrane protein</topology>
    </subcellularLocation>
</comment>
<evidence type="ECO:0000256" key="10">
    <source>
        <dbReference type="ARBA" id="ARBA00022989"/>
    </source>
</evidence>
<dbReference type="VEuPathDB" id="VectorBase:AALB20_026536"/>
<dbReference type="GO" id="GO:0005524">
    <property type="term" value="F:ATP binding"/>
    <property type="evidence" value="ECO:0007669"/>
    <property type="project" value="UniProtKB-KW"/>
</dbReference>
<evidence type="ECO:0000256" key="11">
    <source>
        <dbReference type="ARBA" id="ARBA00023136"/>
    </source>
</evidence>
<dbReference type="GO" id="GO:0046872">
    <property type="term" value="F:metal ion binding"/>
    <property type="evidence" value="ECO:0007669"/>
    <property type="project" value="UniProtKB-KW"/>
</dbReference>
<feature type="region of interest" description="Disordered" evidence="15">
    <location>
        <begin position="39"/>
        <end position="126"/>
    </location>
</feature>
<dbReference type="FunFam" id="3.10.110.10:FF:000060">
    <property type="entry name" value="Ubiquitin conjugating enzyme (UbcB)"/>
    <property type="match status" value="1"/>
</dbReference>
<dbReference type="InterPro" id="IPR000608">
    <property type="entry name" value="UBC"/>
</dbReference>
<evidence type="ECO:0000256" key="13">
    <source>
        <dbReference type="PIRSR" id="PIRSR600175-2"/>
    </source>
</evidence>
<evidence type="ECO:0000313" key="18">
    <source>
        <dbReference type="Proteomes" id="UP000069272"/>
    </source>
</evidence>
<dbReference type="Pfam" id="PF00179">
    <property type="entry name" value="UQ_con"/>
    <property type="match status" value="1"/>
</dbReference>
<dbReference type="VEuPathDB" id="VectorBase:AALB000310"/>
<keyword evidence="18" id="KW-1185">Reference proteome</keyword>
<feature type="region of interest" description="Disordered" evidence="15">
    <location>
        <begin position="145"/>
        <end position="165"/>
    </location>
</feature>
<feature type="binding site" evidence="12">
    <location>
        <position position="336"/>
    </location>
    <ligand>
        <name>Na(+)</name>
        <dbReference type="ChEBI" id="CHEBI:29101"/>
        <label>1</label>
    </ligand>
</feature>
<evidence type="ECO:0000256" key="5">
    <source>
        <dbReference type="ARBA" id="ARBA00022692"/>
    </source>
</evidence>